<feature type="transmembrane region" description="Helical" evidence="1">
    <location>
        <begin position="35"/>
        <end position="58"/>
    </location>
</feature>
<evidence type="ECO:0000256" key="1">
    <source>
        <dbReference type="SAM" id="Phobius"/>
    </source>
</evidence>
<comment type="caution">
    <text evidence="2">The sequence shown here is derived from an EMBL/GenBank/DDBJ whole genome shotgun (WGS) entry which is preliminary data.</text>
</comment>
<dbReference type="RefSeq" id="WP_184833373.1">
    <property type="nucleotide sequence ID" value="NZ_JACHMN010000002.1"/>
</dbReference>
<organism evidence="2 3">
    <name type="scientific">Allocatelliglobosispora scoriae</name>
    <dbReference type="NCBI Taxonomy" id="643052"/>
    <lineage>
        <taxon>Bacteria</taxon>
        <taxon>Bacillati</taxon>
        <taxon>Actinomycetota</taxon>
        <taxon>Actinomycetes</taxon>
        <taxon>Micromonosporales</taxon>
        <taxon>Micromonosporaceae</taxon>
        <taxon>Allocatelliglobosispora</taxon>
    </lineage>
</organism>
<sequence>MSNTLFTELIGDIPASTVDVDTIIVRQRRHRTLRISFAALSAVAVAVAAALTAGLAVIKPVGLENPAGTPSPTPSVHPLQFIPAGVWESRWNWLSTELDRAVKEVAPESHWVLGFFQGAAQSVDGDPPRFYSTDMDLRSTWGLAKGADRGELMVEILYPICSDPAINGTPACRPECPTGYAACREGLTEAGLRYVLRYNLVNGESVRYMADIVLANGVNMRISIGNSVMVSNEEWTYTAHPPISAEDLLAVAEKLSTKFAASPAP</sequence>
<keyword evidence="3" id="KW-1185">Reference proteome</keyword>
<name>A0A841BLZ1_9ACTN</name>
<keyword evidence="1" id="KW-1133">Transmembrane helix</keyword>
<evidence type="ECO:0000313" key="3">
    <source>
        <dbReference type="Proteomes" id="UP000587527"/>
    </source>
</evidence>
<dbReference type="AlphaFoldDB" id="A0A841BLZ1"/>
<dbReference type="Proteomes" id="UP000587527">
    <property type="component" value="Unassembled WGS sequence"/>
</dbReference>
<evidence type="ECO:0000313" key="2">
    <source>
        <dbReference type="EMBL" id="MBB5867881.1"/>
    </source>
</evidence>
<protein>
    <submittedName>
        <fullName evidence="2">Uncharacterized protein</fullName>
    </submittedName>
</protein>
<dbReference type="EMBL" id="JACHMN010000002">
    <property type="protein sequence ID" value="MBB5867881.1"/>
    <property type="molecule type" value="Genomic_DNA"/>
</dbReference>
<keyword evidence="1" id="KW-0472">Membrane</keyword>
<proteinExistence type="predicted"/>
<keyword evidence="1" id="KW-0812">Transmembrane</keyword>
<gene>
    <name evidence="2" type="ORF">F4553_001260</name>
</gene>
<accession>A0A841BLZ1</accession>
<reference evidence="2 3" key="1">
    <citation type="submission" date="2020-08" db="EMBL/GenBank/DDBJ databases">
        <title>Sequencing the genomes of 1000 actinobacteria strains.</title>
        <authorList>
            <person name="Klenk H.-P."/>
        </authorList>
    </citation>
    <scope>NUCLEOTIDE SEQUENCE [LARGE SCALE GENOMIC DNA]</scope>
    <source>
        <strain evidence="2 3">DSM 45362</strain>
    </source>
</reference>